<dbReference type="AlphaFoldDB" id="A0A8E6EUV8"/>
<evidence type="ECO:0000256" key="1">
    <source>
        <dbReference type="SAM" id="Phobius"/>
    </source>
</evidence>
<gene>
    <name evidence="2" type="ORF">KIH39_23615</name>
</gene>
<organism evidence="2 3">
    <name type="scientific">Telmatocola sphagniphila</name>
    <dbReference type="NCBI Taxonomy" id="1123043"/>
    <lineage>
        <taxon>Bacteria</taxon>
        <taxon>Pseudomonadati</taxon>
        <taxon>Planctomycetota</taxon>
        <taxon>Planctomycetia</taxon>
        <taxon>Gemmatales</taxon>
        <taxon>Gemmataceae</taxon>
    </lineage>
</organism>
<accession>A0A8E6EUV8</accession>
<proteinExistence type="predicted"/>
<feature type="transmembrane region" description="Helical" evidence="1">
    <location>
        <begin position="176"/>
        <end position="194"/>
    </location>
</feature>
<evidence type="ECO:0000313" key="3">
    <source>
        <dbReference type="Proteomes" id="UP000676194"/>
    </source>
</evidence>
<dbReference type="Pfam" id="PF14235">
    <property type="entry name" value="DUF4337"/>
    <property type="match status" value="1"/>
</dbReference>
<dbReference type="RefSeq" id="WP_213496083.1">
    <property type="nucleotide sequence ID" value="NZ_CP074694.1"/>
</dbReference>
<keyword evidence="1" id="KW-0812">Transmembrane</keyword>
<dbReference type="KEGG" id="tsph:KIH39_23615"/>
<reference evidence="2" key="1">
    <citation type="submission" date="2021-05" db="EMBL/GenBank/DDBJ databases">
        <title>Complete genome sequence of the cellulolytic planctomycete Telmatocola sphagniphila SP2T and characterization of the first cellulase from planctomycetes.</title>
        <authorList>
            <person name="Rakitin A.L."/>
            <person name="Beletsky A.V."/>
            <person name="Naumoff D.G."/>
            <person name="Kulichevskaya I.S."/>
            <person name="Mardanov A.V."/>
            <person name="Ravin N.V."/>
            <person name="Dedysh S.N."/>
        </authorList>
    </citation>
    <scope>NUCLEOTIDE SEQUENCE</scope>
    <source>
        <strain evidence="2">SP2T</strain>
    </source>
</reference>
<evidence type="ECO:0000313" key="2">
    <source>
        <dbReference type="EMBL" id="QVL31792.1"/>
    </source>
</evidence>
<keyword evidence="1" id="KW-0472">Membrane</keyword>
<sequence length="278" mass="30516">MSHEIHEQIEHAGHAAHDGSHLPQFIGITIAILGVLMALCSAQVGEARTELIATMVEENTAKAKFTAVSNKYRALQAQLQQLHAAMPNLEYLKKKNVELKVIDGEVKSPDVKNSIKATQASTDKILNTVIPTESDVKRFLGLIHHIREQNEAANEWAESFRSAVKVHDNTASRFEIAFLGAEIGIVIASVGLLLVKKAKFARGAWGMAIILGLGSMGVAIATKINNTHELHAAEEKISESEHHFTSLNRDKEDIAEDKVLEEEILGEFHELKKLLEGS</sequence>
<feature type="transmembrane region" description="Helical" evidence="1">
    <location>
        <begin position="25"/>
        <end position="45"/>
    </location>
</feature>
<dbReference type="InterPro" id="IPR025570">
    <property type="entry name" value="DUF4337"/>
</dbReference>
<dbReference type="Proteomes" id="UP000676194">
    <property type="component" value="Chromosome"/>
</dbReference>
<feature type="transmembrane region" description="Helical" evidence="1">
    <location>
        <begin position="200"/>
        <end position="221"/>
    </location>
</feature>
<keyword evidence="1" id="KW-1133">Transmembrane helix</keyword>
<keyword evidence="3" id="KW-1185">Reference proteome</keyword>
<dbReference type="EMBL" id="CP074694">
    <property type="protein sequence ID" value="QVL31792.1"/>
    <property type="molecule type" value="Genomic_DNA"/>
</dbReference>
<protein>
    <submittedName>
        <fullName evidence="2">DUF4337 family protein</fullName>
    </submittedName>
</protein>
<name>A0A8E6EUV8_9BACT</name>